<protein>
    <submittedName>
        <fullName evidence="2">Uncharacterized protein</fullName>
    </submittedName>
</protein>
<dbReference type="EMBL" id="JARBHB010000003">
    <property type="protein sequence ID" value="KAJ8890028.1"/>
    <property type="molecule type" value="Genomic_DNA"/>
</dbReference>
<evidence type="ECO:0000256" key="1">
    <source>
        <dbReference type="SAM" id="MobiDB-lite"/>
    </source>
</evidence>
<gene>
    <name evidence="2" type="ORF">PR048_009534</name>
</gene>
<dbReference type="Proteomes" id="UP001159363">
    <property type="component" value="Chromosome 3"/>
</dbReference>
<keyword evidence="3" id="KW-1185">Reference proteome</keyword>
<reference evidence="2 3" key="1">
    <citation type="submission" date="2023-02" db="EMBL/GenBank/DDBJ databases">
        <title>LHISI_Scaffold_Assembly.</title>
        <authorList>
            <person name="Stuart O.P."/>
            <person name="Cleave R."/>
            <person name="Magrath M.J.L."/>
            <person name="Mikheyev A.S."/>
        </authorList>
    </citation>
    <scope>NUCLEOTIDE SEQUENCE [LARGE SCALE GENOMIC DNA]</scope>
    <source>
        <strain evidence="2">Daus_M_001</strain>
        <tissue evidence="2">Leg muscle</tissue>
    </source>
</reference>
<name>A0ABQ9I088_9NEOP</name>
<accession>A0ABQ9I088</accession>
<feature type="non-terminal residue" evidence="2">
    <location>
        <position position="474"/>
    </location>
</feature>
<comment type="caution">
    <text evidence="2">The sequence shown here is derived from an EMBL/GenBank/DDBJ whole genome shotgun (WGS) entry which is preliminary data.</text>
</comment>
<evidence type="ECO:0000313" key="3">
    <source>
        <dbReference type="Proteomes" id="UP001159363"/>
    </source>
</evidence>
<evidence type="ECO:0000313" key="2">
    <source>
        <dbReference type="EMBL" id="KAJ8890028.1"/>
    </source>
</evidence>
<organism evidence="2 3">
    <name type="scientific">Dryococelus australis</name>
    <dbReference type="NCBI Taxonomy" id="614101"/>
    <lineage>
        <taxon>Eukaryota</taxon>
        <taxon>Metazoa</taxon>
        <taxon>Ecdysozoa</taxon>
        <taxon>Arthropoda</taxon>
        <taxon>Hexapoda</taxon>
        <taxon>Insecta</taxon>
        <taxon>Pterygota</taxon>
        <taxon>Neoptera</taxon>
        <taxon>Polyneoptera</taxon>
        <taxon>Phasmatodea</taxon>
        <taxon>Verophasmatodea</taxon>
        <taxon>Anareolatae</taxon>
        <taxon>Phasmatidae</taxon>
        <taxon>Eurycanthinae</taxon>
        <taxon>Dryococelus</taxon>
    </lineage>
</organism>
<feature type="region of interest" description="Disordered" evidence="1">
    <location>
        <begin position="1"/>
        <end position="53"/>
    </location>
</feature>
<sequence length="474" mass="51366">MQGPDAVIALDAKERDGTQVHPNQSARCPATNWQRRKQGESRPPASGRPEDTRGGDVIIALRVVVVLIQEGGGGGGERSLAKAAAVLRGAVAEWLAHSPPTMANRVQSPTGSLPDFCKWGSCRTRGFSRGSPVSPGLAFRRCSIFTSVHPHRLIGYKTPVFPNTFIHFPRKNVGLGDANRTAAYPAEGTQAAKRHTSSEFDSSLVAPRGRSGSVDRAIPSAAVMAQRIERFQVGPQWLSGESDCKWGLSGSVDIAIPKAQGEITEYLSVDNHGHRTEQYISCRVPEFSTVVECALTVTWMTIRLDERSGERAGKGRSVAWWQFSNRRTMCVTYCYKGSHAGAEDRGQQHAPTPPRCNVKARAGLESVDTPYHNSRFWGGGVHGVERLAYSPPTKANRVQSPTGSLQIFACGNRAGRCRWSPGFLGDLPFPAPLHPGAAPYSPQLPSPTLKTSMLSALLTETFSVKSLFTLKRVS</sequence>
<proteinExistence type="predicted"/>